<dbReference type="GO" id="GO:0007156">
    <property type="term" value="P:homophilic cell adhesion via plasma membrane adhesion molecules"/>
    <property type="evidence" value="ECO:0007669"/>
    <property type="project" value="TreeGrafter"/>
</dbReference>
<feature type="chain" id="PRO_5001830683" evidence="14">
    <location>
        <begin position="20"/>
        <end position="1068"/>
    </location>
</feature>
<feature type="signal peptide" evidence="14">
    <location>
        <begin position="1"/>
        <end position="19"/>
    </location>
</feature>
<evidence type="ECO:0000256" key="3">
    <source>
        <dbReference type="ARBA" id="ARBA00022737"/>
    </source>
</evidence>
<proteinExistence type="predicted"/>
<feature type="binding site" evidence="11">
    <location>
        <begin position="799"/>
        <end position="806"/>
    </location>
    <ligand>
        <name>ATP</name>
        <dbReference type="ChEBI" id="CHEBI:30616"/>
    </ligand>
</feature>
<feature type="domain" description="Ig-like" evidence="16">
    <location>
        <begin position="400"/>
        <end position="489"/>
    </location>
</feature>
<evidence type="ECO:0000256" key="8">
    <source>
        <dbReference type="ARBA" id="ARBA00023180"/>
    </source>
</evidence>
<comment type="subcellular location">
    <subcellularLocation>
        <location evidence="1">Membrane</location>
        <topology evidence="1">Single-pass membrane protein</topology>
    </subcellularLocation>
</comment>
<dbReference type="InterPro" id="IPR013783">
    <property type="entry name" value="Ig-like_fold"/>
</dbReference>
<sequence length="1068" mass="119266">MKYFFVIIAALSITLQGRADQDTLFFSPQPEDVTALEGYNTTIKCGASSKENITFYWTLDGQNLENDTRRHMVGSNLYISRVSPLSDIGEFKCIATDTTTGRSIISRGAQVNILWITDTAQVIAADSSLEPSIGEELSLHCKAEGNPETQITWYHNGARLFRDERISFKSNQLHILGLTLHDNGIYSCRAINDYGSVNSSENFVLRLSDGASPRITIVPRSVVIPENSSAQFNCAFDNTELEEWYFSNQLLKNSSRHKIYPNGTLEISFITTDDAGIYLCKGLSTEESYPDQVYAAQLQIAFLDSLTEDSLEPQVRDVHVTVHDPYDVMCLAPKGLPKPRMWWENPKGHVINDSGHIYVEDMRLIFTEVQEADGGEYKCNAENIAGSTKVNFFLTVSAAPTIIKHPVDLTVNEGENARFQCTYSNTSAASVVWLKDDNYIKDSGNHIILNEQNGTLLIRNVAPSDAGYYICEIQSEGFSSVHSRSALLSVKEKLKFIPAPVNRKLELSSNAKIYCKAGGSSPPVVKWTKLDARSPEWPPHIKDDNGTLHFNRVLNTDSGKYMCVATNSQGVINATIDVDVVVMPKFNVQPSDTVANEGEPVILHCLAEGDPLPVIQWDKNNELNGFDQMRFTVLENGSLYASEIHADDEGKYGCTAGNSGGLRRHEVSLTVKAKEFNTNRIGRDFGNDGENTMTKTVAITLGAAGVYIILVVGLMMWCRYRRARRKALMLAQATADVAKCETAENSEAMHDMELKDRTAQKAHCNDVTTCEDNSELMKNSSLKKYHYPRDKLSVVMLLGHGEYGEVFLAKAVGILEENTETVVMVKSLESKNERLIAEFKKEISMYIKLKHENIGAVLRVCQEADPHYMIMDYTDWGDLKQFLLATGPDDASKGPKQSPLSISQNLMICQQVALGMEYIAKQQFVHKDLAARNCLISSNLKIKISCPCLSLDTYSQEYYHCESRIVPLRWAPAEAVIADNWSVKSDVWSFAVLVWEVFYKAELPYLEMSNEDVMQKLQGGELKLCMPKDTPEVLVKILNKCWSENLSDRPSFLEVVAVLTEVNLSVQV</sequence>
<dbReference type="FunFam" id="2.60.40.10:FF:000107">
    <property type="entry name" value="Myosin, light chain kinase a"/>
    <property type="match status" value="1"/>
</dbReference>
<evidence type="ECO:0000256" key="10">
    <source>
        <dbReference type="PIRSR" id="PIRSR000615-1"/>
    </source>
</evidence>
<evidence type="ECO:0000256" key="1">
    <source>
        <dbReference type="ARBA" id="ARBA00004167"/>
    </source>
</evidence>
<feature type="domain" description="Ig-like" evidence="16">
    <location>
        <begin position="313"/>
        <end position="397"/>
    </location>
</feature>
<dbReference type="GO" id="GO:0070593">
    <property type="term" value="P:dendrite self-avoidance"/>
    <property type="evidence" value="ECO:0007669"/>
    <property type="project" value="TreeGrafter"/>
</dbReference>
<dbReference type="InterPro" id="IPR008266">
    <property type="entry name" value="Tyr_kinase_AS"/>
</dbReference>
<evidence type="ECO:0000256" key="13">
    <source>
        <dbReference type="SAM" id="Phobius"/>
    </source>
</evidence>
<dbReference type="Pfam" id="PF07679">
    <property type="entry name" value="I-set"/>
    <property type="match status" value="3"/>
</dbReference>
<keyword evidence="17" id="KW-0808">Transferase</keyword>
<evidence type="ECO:0000256" key="2">
    <source>
        <dbReference type="ARBA" id="ARBA00022692"/>
    </source>
</evidence>
<dbReference type="Gene3D" id="1.10.510.10">
    <property type="entry name" value="Transferase(Phosphotransferase) domain 1"/>
    <property type="match status" value="1"/>
</dbReference>
<feature type="domain" description="Ig-like" evidence="16">
    <location>
        <begin position="120"/>
        <end position="204"/>
    </location>
</feature>
<dbReference type="OrthoDB" id="2413561at2759"/>
<dbReference type="GO" id="GO:0005524">
    <property type="term" value="F:ATP binding"/>
    <property type="evidence" value="ECO:0007669"/>
    <property type="project" value="UniProtKB-KW"/>
</dbReference>
<dbReference type="InterPro" id="IPR036179">
    <property type="entry name" value="Ig-like_dom_sf"/>
</dbReference>
<feature type="binding site" evidence="12">
    <location>
        <position position="933"/>
    </location>
    <ligand>
        <name>Mg(2+)</name>
        <dbReference type="ChEBI" id="CHEBI:18420"/>
    </ligand>
</feature>
<evidence type="ECO:0000256" key="7">
    <source>
        <dbReference type="ARBA" id="ARBA00023170"/>
    </source>
</evidence>
<dbReference type="SMART" id="SM00408">
    <property type="entry name" value="IGc2"/>
    <property type="match status" value="7"/>
</dbReference>
<keyword evidence="8" id="KW-0325">Glycoprotein</keyword>
<keyword evidence="5 13" id="KW-0472">Membrane</keyword>
<dbReference type="GO" id="GO:0004888">
    <property type="term" value="F:transmembrane signaling receptor activity"/>
    <property type="evidence" value="ECO:0007669"/>
    <property type="project" value="UniProtKB-ARBA"/>
</dbReference>
<dbReference type="PROSITE" id="PS50835">
    <property type="entry name" value="IG_LIKE"/>
    <property type="match status" value="7"/>
</dbReference>
<dbReference type="GO" id="GO:0007411">
    <property type="term" value="P:axon guidance"/>
    <property type="evidence" value="ECO:0007669"/>
    <property type="project" value="TreeGrafter"/>
</dbReference>
<dbReference type="FunFam" id="2.60.40.10:FF:000189">
    <property type="entry name" value="Neogenin isoform 3"/>
    <property type="match status" value="1"/>
</dbReference>
<keyword evidence="2 13" id="KW-0812">Transmembrane</keyword>
<dbReference type="InterPro" id="IPR011009">
    <property type="entry name" value="Kinase-like_dom_sf"/>
</dbReference>
<keyword evidence="17" id="KW-0418">Kinase</keyword>
<dbReference type="PANTHER" id="PTHR10075:SF14">
    <property type="entry name" value="CELL ADHESION MOLECULE DSCAM2-RELATED"/>
    <property type="match status" value="1"/>
</dbReference>
<dbReference type="InterPro" id="IPR013098">
    <property type="entry name" value="Ig_I-set"/>
</dbReference>
<dbReference type="GO" id="GO:0098632">
    <property type="term" value="F:cell-cell adhesion mediator activity"/>
    <property type="evidence" value="ECO:0007669"/>
    <property type="project" value="TreeGrafter"/>
</dbReference>
<dbReference type="InterPro" id="IPR003598">
    <property type="entry name" value="Ig_sub2"/>
</dbReference>
<keyword evidence="11" id="KW-0547">Nucleotide-binding</keyword>
<dbReference type="SUPFAM" id="SSF56112">
    <property type="entry name" value="Protein kinase-like (PK-like)"/>
    <property type="match status" value="1"/>
</dbReference>
<evidence type="ECO:0000256" key="6">
    <source>
        <dbReference type="ARBA" id="ARBA00023157"/>
    </source>
</evidence>
<feature type="domain" description="Protein kinase" evidence="15">
    <location>
        <begin position="792"/>
        <end position="1064"/>
    </location>
</feature>
<dbReference type="GO" id="GO:0030424">
    <property type="term" value="C:axon"/>
    <property type="evidence" value="ECO:0007669"/>
    <property type="project" value="TreeGrafter"/>
</dbReference>
<feature type="binding site" evidence="11">
    <location>
        <position position="932"/>
    </location>
    <ligand>
        <name>ATP</name>
        <dbReference type="ChEBI" id="CHEBI:30616"/>
    </ligand>
</feature>
<dbReference type="EMBL" id="KK120654">
    <property type="protein sequence ID" value="KFM78756.1"/>
    <property type="molecule type" value="Genomic_DNA"/>
</dbReference>
<keyword evidence="12" id="KW-0479">Metal-binding</keyword>
<keyword evidence="18" id="KW-1185">Reference proteome</keyword>
<dbReference type="FunFam" id="1.10.510.10:FF:000200">
    <property type="entry name" value="inactive tyrosine-protein kinase 7"/>
    <property type="match status" value="1"/>
</dbReference>
<evidence type="ECO:0000256" key="11">
    <source>
        <dbReference type="PIRSR" id="PIRSR000615-2"/>
    </source>
</evidence>
<feature type="non-terminal residue" evidence="17">
    <location>
        <position position="1068"/>
    </location>
</feature>
<gene>
    <name evidence="17" type="ORF">X975_22801</name>
</gene>
<name>A0A087UN17_STEMI</name>
<keyword evidence="7" id="KW-0675">Receptor</keyword>
<keyword evidence="9" id="KW-0393">Immunoglobulin domain</keyword>
<evidence type="ECO:0000259" key="16">
    <source>
        <dbReference type="PROSITE" id="PS50835"/>
    </source>
</evidence>
<dbReference type="InterPro" id="IPR003599">
    <property type="entry name" value="Ig_sub"/>
</dbReference>
<evidence type="ECO:0000256" key="4">
    <source>
        <dbReference type="ARBA" id="ARBA00022989"/>
    </source>
</evidence>
<keyword evidence="11" id="KW-0067">ATP-binding</keyword>
<dbReference type="GO" id="GO:0005886">
    <property type="term" value="C:plasma membrane"/>
    <property type="evidence" value="ECO:0007669"/>
    <property type="project" value="TreeGrafter"/>
</dbReference>
<dbReference type="PIRSF" id="PIRSF000615">
    <property type="entry name" value="TyrPK_CSF1-R"/>
    <property type="match status" value="1"/>
</dbReference>
<dbReference type="GO" id="GO:0004672">
    <property type="term" value="F:protein kinase activity"/>
    <property type="evidence" value="ECO:0007669"/>
    <property type="project" value="InterPro"/>
</dbReference>
<keyword evidence="3" id="KW-0677">Repeat</keyword>
<dbReference type="Gene3D" id="3.30.200.20">
    <property type="entry name" value="Phosphorylase Kinase, domain 1"/>
    <property type="match status" value="1"/>
</dbReference>
<protein>
    <submittedName>
        <fullName evidence="17">Inactive tyrosine-protein kinase 7</fullName>
    </submittedName>
</protein>
<dbReference type="InterPro" id="IPR001245">
    <property type="entry name" value="Ser-Thr/Tyr_kinase_cat_dom"/>
</dbReference>
<evidence type="ECO:0000256" key="12">
    <source>
        <dbReference type="PIRSR" id="PIRSR000615-3"/>
    </source>
</evidence>
<keyword evidence="12" id="KW-0460">Magnesium</keyword>
<feature type="active site" description="Proton acceptor" evidence="10">
    <location>
        <position position="928"/>
    </location>
</feature>
<keyword evidence="14" id="KW-0732">Signal</keyword>
<dbReference type="PRINTS" id="PR00109">
    <property type="entry name" value="TYRKINASE"/>
</dbReference>
<dbReference type="SMART" id="SM00409">
    <property type="entry name" value="IG"/>
    <property type="match status" value="7"/>
</dbReference>
<evidence type="ECO:0000256" key="9">
    <source>
        <dbReference type="ARBA" id="ARBA00023319"/>
    </source>
</evidence>
<evidence type="ECO:0000313" key="17">
    <source>
        <dbReference type="EMBL" id="KFM78756.1"/>
    </source>
</evidence>
<dbReference type="STRING" id="407821.A0A087UN17"/>
<dbReference type="PROSITE" id="PS50011">
    <property type="entry name" value="PROTEIN_KINASE_DOM"/>
    <property type="match status" value="1"/>
</dbReference>
<dbReference type="OMA" id="WWERNHE"/>
<dbReference type="PANTHER" id="PTHR10075">
    <property type="entry name" value="BASIGIN RELATED"/>
    <property type="match status" value="1"/>
</dbReference>
<evidence type="ECO:0000256" key="14">
    <source>
        <dbReference type="SAM" id="SignalP"/>
    </source>
</evidence>
<dbReference type="AlphaFoldDB" id="A0A087UN17"/>
<dbReference type="Pfam" id="PF13927">
    <property type="entry name" value="Ig_3"/>
    <property type="match status" value="4"/>
</dbReference>
<dbReference type="Gene3D" id="2.60.40.10">
    <property type="entry name" value="Immunoglobulins"/>
    <property type="match status" value="7"/>
</dbReference>
<dbReference type="InterPro" id="IPR007110">
    <property type="entry name" value="Ig-like_dom"/>
</dbReference>
<dbReference type="Pfam" id="PF07714">
    <property type="entry name" value="PK_Tyr_Ser-Thr"/>
    <property type="match status" value="1"/>
</dbReference>
<feature type="domain" description="Ig-like" evidence="16">
    <location>
        <begin position="213"/>
        <end position="280"/>
    </location>
</feature>
<keyword evidence="6" id="KW-1015">Disulfide bond</keyword>
<dbReference type="SUPFAM" id="SSF48726">
    <property type="entry name" value="Immunoglobulin"/>
    <property type="match status" value="7"/>
</dbReference>
<dbReference type="Proteomes" id="UP000054359">
    <property type="component" value="Unassembled WGS sequence"/>
</dbReference>
<keyword evidence="4 13" id="KW-1133">Transmembrane helix</keyword>
<feature type="domain" description="Ig-like" evidence="16">
    <location>
        <begin position="584"/>
        <end position="670"/>
    </location>
</feature>
<dbReference type="PROSITE" id="PS00109">
    <property type="entry name" value="PROTEIN_KINASE_TYR"/>
    <property type="match status" value="1"/>
</dbReference>
<dbReference type="GO" id="GO:0046872">
    <property type="term" value="F:metal ion binding"/>
    <property type="evidence" value="ECO:0007669"/>
    <property type="project" value="UniProtKB-KW"/>
</dbReference>
<dbReference type="InterPro" id="IPR000719">
    <property type="entry name" value="Prot_kinase_dom"/>
</dbReference>
<reference evidence="17 18" key="1">
    <citation type="submission" date="2013-11" db="EMBL/GenBank/DDBJ databases">
        <title>Genome sequencing of Stegodyphus mimosarum.</title>
        <authorList>
            <person name="Bechsgaard J."/>
        </authorList>
    </citation>
    <scope>NUCLEOTIDE SEQUENCE [LARGE SCALE GENOMIC DNA]</scope>
</reference>
<feature type="transmembrane region" description="Helical" evidence="13">
    <location>
        <begin position="697"/>
        <end position="718"/>
    </location>
</feature>
<feature type="binding site" evidence="11">
    <location>
        <position position="826"/>
    </location>
    <ligand>
        <name>ATP</name>
        <dbReference type="ChEBI" id="CHEBI:30616"/>
    </ligand>
</feature>
<feature type="domain" description="Ig-like" evidence="16">
    <location>
        <begin position="28"/>
        <end position="112"/>
    </location>
</feature>
<evidence type="ECO:0000313" key="18">
    <source>
        <dbReference type="Proteomes" id="UP000054359"/>
    </source>
</evidence>
<organism evidence="17 18">
    <name type="scientific">Stegodyphus mimosarum</name>
    <name type="common">African social velvet spider</name>
    <dbReference type="NCBI Taxonomy" id="407821"/>
    <lineage>
        <taxon>Eukaryota</taxon>
        <taxon>Metazoa</taxon>
        <taxon>Ecdysozoa</taxon>
        <taxon>Arthropoda</taxon>
        <taxon>Chelicerata</taxon>
        <taxon>Arachnida</taxon>
        <taxon>Araneae</taxon>
        <taxon>Araneomorphae</taxon>
        <taxon>Entelegynae</taxon>
        <taxon>Eresoidea</taxon>
        <taxon>Eresidae</taxon>
        <taxon>Stegodyphus</taxon>
    </lineage>
</organism>
<feature type="domain" description="Ig-like" evidence="16">
    <location>
        <begin position="498"/>
        <end position="579"/>
    </location>
</feature>
<accession>A0A087UN17</accession>
<evidence type="ECO:0000256" key="5">
    <source>
        <dbReference type="ARBA" id="ARBA00023136"/>
    </source>
</evidence>
<evidence type="ECO:0000259" key="15">
    <source>
        <dbReference type="PROSITE" id="PS50011"/>
    </source>
</evidence>